<protein>
    <submittedName>
        <fullName evidence="1">Uncharacterized protein</fullName>
    </submittedName>
</protein>
<dbReference type="AlphaFoldDB" id="A0A382SC62"/>
<sequence>MKNLEPYINIREEMEMIKEKQQDLVLSAGKITNEAGREAWRLQIVWEYLRDKLLLDNETPSKNEYLN</sequence>
<proteinExistence type="predicted"/>
<organism evidence="1">
    <name type="scientific">marine metagenome</name>
    <dbReference type="NCBI Taxonomy" id="408172"/>
    <lineage>
        <taxon>unclassified sequences</taxon>
        <taxon>metagenomes</taxon>
        <taxon>ecological metagenomes</taxon>
    </lineage>
</organism>
<evidence type="ECO:0000313" key="1">
    <source>
        <dbReference type="EMBL" id="SVD06817.1"/>
    </source>
</evidence>
<dbReference type="EMBL" id="UINC01127596">
    <property type="protein sequence ID" value="SVD06817.1"/>
    <property type="molecule type" value="Genomic_DNA"/>
</dbReference>
<reference evidence="1" key="1">
    <citation type="submission" date="2018-05" db="EMBL/GenBank/DDBJ databases">
        <authorList>
            <person name="Lanie J.A."/>
            <person name="Ng W.-L."/>
            <person name="Kazmierczak K.M."/>
            <person name="Andrzejewski T.M."/>
            <person name="Davidsen T.M."/>
            <person name="Wayne K.J."/>
            <person name="Tettelin H."/>
            <person name="Glass J.I."/>
            <person name="Rusch D."/>
            <person name="Podicherti R."/>
            <person name="Tsui H.-C.T."/>
            <person name="Winkler M.E."/>
        </authorList>
    </citation>
    <scope>NUCLEOTIDE SEQUENCE</scope>
</reference>
<accession>A0A382SC62</accession>
<name>A0A382SC62_9ZZZZ</name>
<gene>
    <name evidence="1" type="ORF">METZ01_LOCUS359671</name>
</gene>